<keyword evidence="3" id="KW-1185">Reference proteome</keyword>
<dbReference type="Proteomes" id="UP001215280">
    <property type="component" value="Unassembled WGS sequence"/>
</dbReference>
<reference evidence="2" key="1">
    <citation type="submission" date="2023-03" db="EMBL/GenBank/DDBJ databases">
        <title>Massive genome expansion in bonnet fungi (Mycena s.s.) driven by repeated elements and novel gene families across ecological guilds.</title>
        <authorList>
            <consortium name="Lawrence Berkeley National Laboratory"/>
            <person name="Harder C.B."/>
            <person name="Miyauchi S."/>
            <person name="Viragh M."/>
            <person name="Kuo A."/>
            <person name="Thoen E."/>
            <person name="Andreopoulos B."/>
            <person name="Lu D."/>
            <person name="Skrede I."/>
            <person name="Drula E."/>
            <person name="Henrissat B."/>
            <person name="Morin E."/>
            <person name="Kohler A."/>
            <person name="Barry K."/>
            <person name="LaButti K."/>
            <person name="Morin E."/>
            <person name="Salamov A."/>
            <person name="Lipzen A."/>
            <person name="Mereny Z."/>
            <person name="Hegedus B."/>
            <person name="Baldrian P."/>
            <person name="Stursova M."/>
            <person name="Weitz H."/>
            <person name="Taylor A."/>
            <person name="Grigoriev I.V."/>
            <person name="Nagy L.G."/>
            <person name="Martin F."/>
            <person name="Kauserud H."/>
        </authorList>
    </citation>
    <scope>NUCLEOTIDE SEQUENCE</scope>
    <source>
        <strain evidence="2">CBHHK188m</strain>
    </source>
</reference>
<organism evidence="2 3">
    <name type="scientific">Mycena maculata</name>
    <dbReference type="NCBI Taxonomy" id="230809"/>
    <lineage>
        <taxon>Eukaryota</taxon>
        <taxon>Fungi</taxon>
        <taxon>Dikarya</taxon>
        <taxon>Basidiomycota</taxon>
        <taxon>Agaricomycotina</taxon>
        <taxon>Agaricomycetes</taxon>
        <taxon>Agaricomycetidae</taxon>
        <taxon>Agaricales</taxon>
        <taxon>Marasmiineae</taxon>
        <taxon>Mycenaceae</taxon>
        <taxon>Mycena</taxon>
    </lineage>
</organism>
<proteinExistence type="predicted"/>
<dbReference type="EMBL" id="JARJLG010000086">
    <property type="protein sequence ID" value="KAJ7749302.1"/>
    <property type="molecule type" value="Genomic_DNA"/>
</dbReference>
<dbReference type="PROSITE" id="PS50181">
    <property type="entry name" value="FBOX"/>
    <property type="match status" value="1"/>
</dbReference>
<gene>
    <name evidence="2" type="ORF">DFH07DRAFT_829190</name>
</gene>
<evidence type="ECO:0000259" key="1">
    <source>
        <dbReference type="PROSITE" id="PS50181"/>
    </source>
</evidence>
<dbReference type="InterPro" id="IPR036047">
    <property type="entry name" value="F-box-like_dom_sf"/>
</dbReference>
<feature type="domain" description="F-box" evidence="1">
    <location>
        <begin position="1"/>
        <end position="46"/>
    </location>
</feature>
<comment type="caution">
    <text evidence="2">The sequence shown here is derived from an EMBL/GenBank/DDBJ whole genome shotgun (WGS) entry which is preliminary data.</text>
</comment>
<accession>A0AAD7IUC9</accession>
<sequence>MRFQDLPEDNLRSIFTFCDIYTVLALGRANTYLRRLTRERLVWADLVKNLRRKGFIDQSFSEIQSLSQQALVTLVKGLLTGPTSWKPKPSFMTSKLPFLARFISKSSLRPHSRDKTLRQFIVHPPRTSAVTFNRKEAKLLGGGEYVLFNNQTGIEQMRRTQHTTSAAHAIHVRHTTIICGTPLADAAHRVRHLHTSSAHCHLTLGTFDASRRKAMKAPYRQLLKM</sequence>
<dbReference type="SUPFAM" id="SSF81383">
    <property type="entry name" value="F-box domain"/>
    <property type="match status" value="1"/>
</dbReference>
<name>A0AAD7IUC9_9AGAR</name>
<dbReference type="InterPro" id="IPR001810">
    <property type="entry name" value="F-box_dom"/>
</dbReference>
<evidence type="ECO:0000313" key="2">
    <source>
        <dbReference type="EMBL" id="KAJ7749302.1"/>
    </source>
</evidence>
<protein>
    <recommendedName>
        <fullName evidence="1">F-box domain-containing protein</fullName>
    </recommendedName>
</protein>
<dbReference type="AlphaFoldDB" id="A0AAD7IUC9"/>
<evidence type="ECO:0000313" key="3">
    <source>
        <dbReference type="Proteomes" id="UP001215280"/>
    </source>
</evidence>